<keyword evidence="3" id="KW-1185">Reference proteome</keyword>
<dbReference type="EMBL" id="CANTFM010002208">
    <property type="protein sequence ID" value="CAI5744877.1"/>
    <property type="molecule type" value="Genomic_DNA"/>
</dbReference>
<keyword evidence="1" id="KW-0812">Transmembrane</keyword>
<accession>A0AAV0V6R2</accession>
<evidence type="ECO:0000313" key="3">
    <source>
        <dbReference type="Proteomes" id="UP001162029"/>
    </source>
</evidence>
<protein>
    <submittedName>
        <fullName evidence="2">Uncharacterized protein</fullName>
    </submittedName>
</protein>
<evidence type="ECO:0000256" key="1">
    <source>
        <dbReference type="SAM" id="Phobius"/>
    </source>
</evidence>
<reference evidence="2" key="1">
    <citation type="submission" date="2022-12" db="EMBL/GenBank/DDBJ databases">
        <authorList>
            <person name="Webb A."/>
        </authorList>
    </citation>
    <scope>NUCLEOTIDE SEQUENCE</scope>
    <source>
        <strain evidence="2">Pd1</strain>
    </source>
</reference>
<name>A0AAV0V6R2_9STRA</name>
<gene>
    <name evidence="2" type="ORF">PDE001_LOCUS10001</name>
</gene>
<organism evidence="2 3">
    <name type="scientific">Peronospora destructor</name>
    <dbReference type="NCBI Taxonomy" id="86335"/>
    <lineage>
        <taxon>Eukaryota</taxon>
        <taxon>Sar</taxon>
        <taxon>Stramenopiles</taxon>
        <taxon>Oomycota</taxon>
        <taxon>Peronosporomycetes</taxon>
        <taxon>Peronosporales</taxon>
        <taxon>Peronosporaceae</taxon>
        <taxon>Peronospora</taxon>
    </lineage>
</organism>
<sequence length="180" mass="20047">MKTLCSQAFGVKNSDLRHRSRRCPCGHLLPLIIAVALASQHVPSTLVLPYCAANVLTVALNSFLVVGITHGRFGLPELGFIRCPLDTAVALFLRLVGYVVYVNLYRPKFHHRCAWYCDDSYFDVNILHNLLAVELPLATGTLFENTQLITMTLFAATMGKVQFGTDGALFLRDQSTLYRN</sequence>
<dbReference type="AlphaFoldDB" id="A0AAV0V6R2"/>
<comment type="caution">
    <text evidence="2">The sequence shown here is derived from an EMBL/GenBank/DDBJ whole genome shotgun (WGS) entry which is preliminary data.</text>
</comment>
<evidence type="ECO:0000313" key="2">
    <source>
        <dbReference type="EMBL" id="CAI5744877.1"/>
    </source>
</evidence>
<dbReference type="Proteomes" id="UP001162029">
    <property type="component" value="Unassembled WGS sequence"/>
</dbReference>
<keyword evidence="1" id="KW-1133">Transmembrane helix</keyword>
<keyword evidence="1" id="KW-0472">Membrane</keyword>
<feature type="transmembrane region" description="Helical" evidence="1">
    <location>
        <begin position="47"/>
        <end position="68"/>
    </location>
</feature>
<proteinExistence type="predicted"/>
<feature type="transmembrane region" description="Helical" evidence="1">
    <location>
        <begin position="80"/>
        <end position="101"/>
    </location>
</feature>